<comment type="caution">
    <text evidence="1">The sequence shown here is derived from an EMBL/GenBank/DDBJ whole genome shotgun (WGS) entry which is preliminary data.</text>
</comment>
<gene>
    <name evidence="1" type="ORF">B4U79_18982</name>
</gene>
<sequence>MQPFAVKRPLFGRIVSSVCWHPFDARTLLVASRGGDFKLIKLSSFANDHTVDFEEFSSFYGKGRGSAITGIKWDRTDANWFYTSSVDGMILKRSCDCSQMFLLKDSSNELINVRLQLNNGEFVLQT</sequence>
<keyword evidence="2" id="KW-1185">Reference proteome</keyword>
<dbReference type="Gene3D" id="2.130.10.10">
    <property type="entry name" value="YVTN repeat-like/Quinoprotein amine dehydrogenase"/>
    <property type="match status" value="1"/>
</dbReference>
<feature type="non-terminal residue" evidence="1">
    <location>
        <position position="126"/>
    </location>
</feature>
<organism evidence="1 2">
    <name type="scientific">Dinothrombium tinctorium</name>
    <dbReference type="NCBI Taxonomy" id="1965070"/>
    <lineage>
        <taxon>Eukaryota</taxon>
        <taxon>Metazoa</taxon>
        <taxon>Ecdysozoa</taxon>
        <taxon>Arthropoda</taxon>
        <taxon>Chelicerata</taxon>
        <taxon>Arachnida</taxon>
        <taxon>Acari</taxon>
        <taxon>Acariformes</taxon>
        <taxon>Trombidiformes</taxon>
        <taxon>Prostigmata</taxon>
        <taxon>Anystina</taxon>
        <taxon>Parasitengona</taxon>
        <taxon>Trombidioidea</taxon>
        <taxon>Trombidiidae</taxon>
        <taxon>Dinothrombium</taxon>
    </lineage>
</organism>
<evidence type="ECO:0000313" key="1">
    <source>
        <dbReference type="EMBL" id="RWS12264.1"/>
    </source>
</evidence>
<proteinExistence type="predicted"/>
<accession>A0A3S3S9C6</accession>
<dbReference type="AlphaFoldDB" id="A0A3S3S9C6"/>
<protein>
    <submittedName>
        <fullName evidence="1">Uncharacterized protein</fullName>
    </submittedName>
</protein>
<evidence type="ECO:0000313" key="2">
    <source>
        <dbReference type="Proteomes" id="UP000285301"/>
    </source>
</evidence>
<dbReference type="InterPro" id="IPR015943">
    <property type="entry name" value="WD40/YVTN_repeat-like_dom_sf"/>
</dbReference>
<name>A0A3S3S9C6_9ACAR</name>
<dbReference type="InterPro" id="IPR036322">
    <property type="entry name" value="WD40_repeat_dom_sf"/>
</dbReference>
<dbReference type="Proteomes" id="UP000285301">
    <property type="component" value="Unassembled WGS sequence"/>
</dbReference>
<dbReference type="EMBL" id="NCKU01001373">
    <property type="protein sequence ID" value="RWS12264.1"/>
    <property type="molecule type" value="Genomic_DNA"/>
</dbReference>
<reference evidence="1 2" key="1">
    <citation type="journal article" date="2018" name="Gigascience">
        <title>Genomes of trombidid mites reveal novel predicted allergens and laterally-transferred genes associated with secondary metabolism.</title>
        <authorList>
            <person name="Dong X."/>
            <person name="Chaisiri K."/>
            <person name="Xia D."/>
            <person name="Armstrong S.D."/>
            <person name="Fang Y."/>
            <person name="Donnelly M.J."/>
            <person name="Kadowaki T."/>
            <person name="McGarry J.W."/>
            <person name="Darby A.C."/>
            <person name="Makepeace B.L."/>
        </authorList>
    </citation>
    <scope>NUCLEOTIDE SEQUENCE [LARGE SCALE GENOMIC DNA]</scope>
    <source>
        <strain evidence="1">UoL-WK</strain>
    </source>
</reference>
<dbReference type="SUPFAM" id="SSF50978">
    <property type="entry name" value="WD40 repeat-like"/>
    <property type="match status" value="1"/>
</dbReference>
<dbReference type="OrthoDB" id="9890280at2759"/>